<sequence length="218" mass="25014">MNGALFWTLVRNEMDLFKWRGSKHIKKIAIGCLVLLLAGGVLLWKALHGEPIVDKLINVAPVFHAFGFVAFALSLASINREWKEGSFYWWMSLPYSRWPMLWAKLVGVMLTFLRLLLYFYVVVKVLLALVIYFEDPGQFPSLFWHSLMADGKALLQVIPFAFTLSAIGFFVSCLIFSRFRPYAFMGWIVYGLSFSFLHDQLFLIGSLGFLSEKSCRVC</sequence>
<feature type="transmembrane region" description="Helical" evidence="1">
    <location>
        <begin position="153"/>
        <end position="176"/>
    </location>
</feature>
<accession>A0ABT8IJC6</accession>
<reference evidence="2" key="1">
    <citation type="submission" date="2022-08" db="EMBL/GenBank/DDBJ databases">
        <title>Polycladomyces zharkentsis sp. nov., a novel thermophilic CMC and starch-degrading bacterium isolated from a geothermal spring in Kazakhstan.</title>
        <authorList>
            <person name="Mashzhan A."/>
            <person name="Kistaubaeva A."/>
            <person name="Javier-Lopez R."/>
            <person name="Birkeland N.-K."/>
        </authorList>
    </citation>
    <scope>NUCLEOTIDE SEQUENCE</scope>
    <source>
        <strain evidence="2">KSR 13</strain>
    </source>
</reference>
<keyword evidence="1" id="KW-1133">Transmembrane helix</keyword>
<comment type="caution">
    <text evidence="2">The sequence shown here is derived from an EMBL/GenBank/DDBJ whole genome shotgun (WGS) entry which is preliminary data.</text>
</comment>
<dbReference type="Pfam" id="PF12679">
    <property type="entry name" value="ABC2_membrane_2"/>
    <property type="match status" value="1"/>
</dbReference>
<protein>
    <submittedName>
        <fullName evidence="2">ABC transporter permease subunit</fullName>
    </submittedName>
</protein>
<dbReference type="EMBL" id="JANRHH010000013">
    <property type="protein sequence ID" value="MDN4592843.1"/>
    <property type="molecule type" value="Genomic_DNA"/>
</dbReference>
<organism evidence="2 3">
    <name type="scientific">Polycladomyces subterraneus</name>
    <dbReference type="NCBI Taxonomy" id="1016997"/>
    <lineage>
        <taxon>Bacteria</taxon>
        <taxon>Bacillati</taxon>
        <taxon>Bacillota</taxon>
        <taxon>Bacilli</taxon>
        <taxon>Bacillales</taxon>
        <taxon>Thermoactinomycetaceae</taxon>
        <taxon>Polycladomyces</taxon>
    </lineage>
</organism>
<evidence type="ECO:0000313" key="2">
    <source>
        <dbReference type="EMBL" id="MDN4592843.1"/>
    </source>
</evidence>
<dbReference type="Proteomes" id="UP001174196">
    <property type="component" value="Unassembled WGS sequence"/>
</dbReference>
<gene>
    <name evidence="2" type="ORF">NWF35_02735</name>
</gene>
<evidence type="ECO:0000313" key="3">
    <source>
        <dbReference type="Proteomes" id="UP001174196"/>
    </source>
</evidence>
<feature type="transmembrane region" description="Helical" evidence="1">
    <location>
        <begin position="100"/>
        <end position="133"/>
    </location>
</feature>
<name>A0ABT8IJC6_9BACL</name>
<proteinExistence type="predicted"/>
<feature type="transmembrane region" description="Helical" evidence="1">
    <location>
        <begin position="59"/>
        <end position="79"/>
    </location>
</feature>
<dbReference type="RefSeq" id="WP_301237553.1">
    <property type="nucleotide sequence ID" value="NZ_JANRHH010000013.1"/>
</dbReference>
<keyword evidence="1" id="KW-0472">Membrane</keyword>
<evidence type="ECO:0000256" key="1">
    <source>
        <dbReference type="SAM" id="Phobius"/>
    </source>
</evidence>
<keyword evidence="3" id="KW-1185">Reference proteome</keyword>
<feature type="transmembrane region" description="Helical" evidence="1">
    <location>
        <begin position="188"/>
        <end position="210"/>
    </location>
</feature>
<feature type="transmembrane region" description="Helical" evidence="1">
    <location>
        <begin position="28"/>
        <end position="47"/>
    </location>
</feature>
<keyword evidence="1" id="KW-0812">Transmembrane</keyword>